<proteinExistence type="predicted"/>
<dbReference type="Gramene" id="OB11G10750.1">
    <property type="protein sequence ID" value="OB11G10750.1"/>
    <property type="gene ID" value="OB11G10750"/>
</dbReference>
<organism evidence="1">
    <name type="scientific">Oryza brachyantha</name>
    <name type="common">malo sina</name>
    <dbReference type="NCBI Taxonomy" id="4533"/>
    <lineage>
        <taxon>Eukaryota</taxon>
        <taxon>Viridiplantae</taxon>
        <taxon>Streptophyta</taxon>
        <taxon>Embryophyta</taxon>
        <taxon>Tracheophyta</taxon>
        <taxon>Spermatophyta</taxon>
        <taxon>Magnoliopsida</taxon>
        <taxon>Liliopsida</taxon>
        <taxon>Poales</taxon>
        <taxon>Poaceae</taxon>
        <taxon>BOP clade</taxon>
        <taxon>Oryzoideae</taxon>
        <taxon>Oryzeae</taxon>
        <taxon>Oryzinae</taxon>
        <taxon>Oryza</taxon>
    </lineage>
</organism>
<name>J3N5I9_ORYBR</name>
<dbReference type="Proteomes" id="UP000006038">
    <property type="component" value="Chromosome 11"/>
</dbReference>
<protein>
    <submittedName>
        <fullName evidence="1">Uncharacterized protein</fullName>
    </submittedName>
</protein>
<dbReference type="EnsemblPlants" id="OB11G10750.1">
    <property type="protein sequence ID" value="OB11G10750.1"/>
    <property type="gene ID" value="OB11G10750"/>
</dbReference>
<accession>J3N5I9</accession>
<sequence length="64" mass="7212">MDSSGNGTSRLFNIDYYGQHTCRGDGMANPYVVETIHHSTESIIKPNAITLHLNTKAMEFERKI</sequence>
<reference evidence="1" key="2">
    <citation type="submission" date="2013-04" db="UniProtKB">
        <authorList>
            <consortium name="EnsemblPlants"/>
        </authorList>
    </citation>
    <scope>IDENTIFICATION</scope>
</reference>
<dbReference type="AlphaFoldDB" id="J3N5I9"/>
<reference evidence="1" key="1">
    <citation type="journal article" date="2013" name="Nat. Commun.">
        <title>Whole-genome sequencing of Oryza brachyantha reveals mechanisms underlying Oryza genome evolution.</title>
        <authorList>
            <person name="Chen J."/>
            <person name="Huang Q."/>
            <person name="Gao D."/>
            <person name="Wang J."/>
            <person name="Lang Y."/>
            <person name="Liu T."/>
            <person name="Li B."/>
            <person name="Bai Z."/>
            <person name="Luis Goicoechea J."/>
            <person name="Liang C."/>
            <person name="Chen C."/>
            <person name="Zhang W."/>
            <person name="Sun S."/>
            <person name="Liao Y."/>
            <person name="Zhang X."/>
            <person name="Yang L."/>
            <person name="Song C."/>
            <person name="Wang M."/>
            <person name="Shi J."/>
            <person name="Liu G."/>
            <person name="Liu J."/>
            <person name="Zhou H."/>
            <person name="Zhou W."/>
            <person name="Yu Q."/>
            <person name="An N."/>
            <person name="Chen Y."/>
            <person name="Cai Q."/>
            <person name="Wang B."/>
            <person name="Liu B."/>
            <person name="Min J."/>
            <person name="Huang Y."/>
            <person name="Wu H."/>
            <person name="Li Z."/>
            <person name="Zhang Y."/>
            <person name="Yin Y."/>
            <person name="Song W."/>
            <person name="Jiang J."/>
            <person name="Jackson S.A."/>
            <person name="Wing R.A."/>
            <person name="Wang J."/>
            <person name="Chen M."/>
        </authorList>
    </citation>
    <scope>NUCLEOTIDE SEQUENCE [LARGE SCALE GENOMIC DNA]</scope>
    <source>
        <strain evidence="1">cv. IRGC 101232</strain>
    </source>
</reference>
<evidence type="ECO:0000313" key="1">
    <source>
        <dbReference type="EnsemblPlants" id="OB11G10750.1"/>
    </source>
</evidence>
<dbReference type="HOGENOM" id="CLU_2871206_0_0_1"/>
<keyword evidence="2" id="KW-1185">Reference proteome</keyword>
<evidence type="ECO:0000313" key="2">
    <source>
        <dbReference type="Proteomes" id="UP000006038"/>
    </source>
</evidence>